<organism evidence="2 3">
    <name type="scientific">Lithospermum erythrorhizon</name>
    <name type="common">Purple gromwell</name>
    <name type="synonym">Lithospermum officinale var. erythrorhizon</name>
    <dbReference type="NCBI Taxonomy" id="34254"/>
    <lineage>
        <taxon>Eukaryota</taxon>
        <taxon>Viridiplantae</taxon>
        <taxon>Streptophyta</taxon>
        <taxon>Embryophyta</taxon>
        <taxon>Tracheophyta</taxon>
        <taxon>Spermatophyta</taxon>
        <taxon>Magnoliopsida</taxon>
        <taxon>eudicotyledons</taxon>
        <taxon>Gunneridae</taxon>
        <taxon>Pentapetalae</taxon>
        <taxon>asterids</taxon>
        <taxon>lamiids</taxon>
        <taxon>Boraginales</taxon>
        <taxon>Boraginaceae</taxon>
        <taxon>Boraginoideae</taxon>
        <taxon>Lithospermeae</taxon>
        <taxon>Lithospermum</taxon>
    </lineage>
</organism>
<feature type="region of interest" description="Disordered" evidence="1">
    <location>
        <begin position="260"/>
        <end position="322"/>
    </location>
</feature>
<comment type="caution">
    <text evidence="2">The sequence shown here is derived from an EMBL/GenBank/DDBJ whole genome shotgun (WGS) entry which is preliminary data.</text>
</comment>
<reference evidence="2 3" key="1">
    <citation type="submission" date="2024-01" db="EMBL/GenBank/DDBJ databases">
        <title>The complete chloroplast genome sequence of Lithospermum erythrorhizon: insights into the phylogenetic relationship among Boraginaceae species and the maternal lineages of purple gromwells.</title>
        <authorList>
            <person name="Okada T."/>
            <person name="Watanabe K."/>
        </authorList>
    </citation>
    <scope>NUCLEOTIDE SEQUENCE [LARGE SCALE GENOMIC DNA]</scope>
</reference>
<evidence type="ECO:0000313" key="3">
    <source>
        <dbReference type="Proteomes" id="UP001454036"/>
    </source>
</evidence>
<feature type="compositionally biased region" description="Low complexity" evidence="1">
    <location>
        <begin position="284"/>
        <end position="303"/>
    </location>
</feature>
<feature type="compositionally biased region" description="Low complexity" evidence="1">
    <location>
        <begin position="263"/>
        <end position="276"/>
    </location>
</feature>
<keyword evidence="3" id="KW-1185">Reference proteome</keyword>
<gene>
    <name evidence="2" type="ORF">LIER_34354</name>
</gene>
<sequence>MSRMFPPKGSSSPPPNPPRRELEGKPTGSGSDTVGDDGSNRHPIRYCEWEPCSSTTFFRERLSKEVERLLDEIEEEGSLEGSGGRRCSTVGAVEIEVASQNRLSSGGRPDGTIAIHRLGSKGIHTRMLEEKITGVMISPLGILMDLNKKKNNDTQKETGEVYDQNLVTAYGGLAKDKVFGVGSSSGTAALLVDDPVVVPRPLPTVDVMKARNRPISKELATVKESIKGWEFSYGEPTNISHQSPLCGKLYCDRFVGPDGQDPHTSSLHAASTTASTGDPEVHPHPAAASAPAPASGDPVPASGDSVPASGDSVPDPATPDDITRLNMEFSVDVQRVVKVRRRDGIGFTFFVLHLAWVGRGYGVGTHFCSPVGVGMASEPLV</sequence>
<feature type="compositionally biased region" description="Low complexity" evidence="1">
    <location>
        <begin position="28"/>
        <end position="37"/>
    </location>
</feature>
<proteinExistence type="predicted"/>
<dbReference type="AlphaFoldDB" id="A0AAV3S3K1"/>
<name>A0AAV3S3K1_LITER</name>
<protein>
    <recommendedName>
        <fullName evidence="4">C2H2-type domain-containing protein</fullName>
    </recommendedName>
</protein>
<feature type="compositionally biased region" description="Low complexity" evidence="1">
    <location>
        <begin position="1"/>
        <end position="11"/>
    </location>
</feature>
<evidence type="ECO:0000256" key="1">
    <source>
        <dbReference type="SAM" id="MobiDB-lite"/>
    </source>
</evidence>
<evidence type="ECO:0000313" key="2">
    <source>
        <dbReference type="EMBL" id="GAA0187066.1"/>
    </source>
</evidence>
<accession>A0AAV3S3K1</accession>
<evidence type="ECO:0008006" key="4">
    <source>
        <dbReference type="Google" id="ProtNLM"/>
    </source>
</evidence>
<feature type="region of interest" description="Disordered" evidence="1">
    <location>
        <begin position="1"/>
        <end position="45"/>
    </location>
</feature>
<dbReference type="EMBL" id="BAABME010014317">
    <property type="protein sequence ID" value="GAA0187066.1"/>
    <property type="molecule type" value="Genomic_DNA"/>
</dbReference>
<dbReference type="Proteomes" id="UP001454036">
    <property type="component" value="Unassembled WGS sequence"/>
</dbReference>